<comment type="caution">
    <text evidence="1">The sequence shown here is derived from an EMBL/GenBank/DDBJ whole genome shotgun (WGS) entry which is preliminary data.</text>
</comment>
<reference evidence="1" key="1">
    <citation type="submission" date="2018-05" db="EMBL/GenBank/DDBJ databases">
        <title>Draft genome of Mucuna pruriens seed.</title>
        <authorList>
            <person name="Nnadi N.E."/>
            <person name="Vos R."/>
            <person name="Hasami M.H."/>
            <person name="Devisetty U.K."/>
            <person name="Aguiy J.C."/>
        </authorList>
    </citation>
    <scope>NUCLEOTIDE SEQUENCE [LARGE SCALE GENOMIC DNA]</scope>
    <source>
        <strain evidence="1">JCA_2017</strain>
    </source>
</reference>
<evidence type="ECO:0000313" key="2">
    <source>
        <dbReference type="Proteomes" id="UP000257109"/>
    </source>
</evidence>
<dbReference type="PANTHER" id="PTHR32108:SF9">
    <property type="entry name" value="REVERSE TRANSCRIPTASE RNASE H-LIKE DOMAIN-CONTAINING PROTEIN"/>
    <property type="match status" value="1"/>
</dbReference>
<name>A0A371H715_MUCPR</name>
<gene>
    <name evidence="1" type="ORF">CR513_18593</name>
</gene>
<evidence type="ECO:0000313" key="1">
    <source>
        <dbReference type="EMBL" id="RDX98473.1"/>
    </source>
</evidence>
<keyword evidence="2" id="KW-1185">Reference proteome</keyword>
<proteinExistence type="predicted"/>
<dbReference type="OrthoDB" id="1418540at2759"/>
<accession>A0A371H715</accession>
<sequence>MVTMFIGMIQSPFYDKMIGNVSSNFSNLVIIGERVEMGMRNGKIAQVETTTNTNKSPITAYKGKMGETNAIIPVSNPLKINFSTTIPTTLPTTNGLLITTTTSFTHPTSQTSPLGVPQPRNSQTRTFTPIPMTYTKLLPHLIQNSLVIPTSLKLVQPPYPKNYDSNAKSDYYAGAIGHTTERCLGLKYKVLYLMDTRLLSFKENGLNVRNNLFPSHEGT</sequence>
<dbReference type="PANTHER" id="PTHR32108">
    <property type="entry name" value="DNA-DIRECTED RNA POLYMERASE SUBUNIT ALPHA"/>
    <property type="match status" value="1"/>
</dbReference>
<dbReference type="Proteomes" id="UP000257109">
    <property type="component" value="Unassembled WGS sequence"/>
</dbReference>
<protein>
    <submittedName>
        <fullName evidence="1">Uncharacterized protein</fullName>
    </submittedName>
</protein>
<dbReference type="AlphaFoldDB" id="A0A371H715"/>
<feature type="non-terminal residue" evidence="1">
    <location>
        <position position="1"/>
    </location>
</feature>
<dbReference type="EMBL" id="QJKJ01003445">
    <property type="protein sequence ID" value="RDX98473.1"/>
    <property type="molecule type" value="Genomic_DNA"/>
</dbReference>
<organism evidence="1 2">
    <name type="scientific">Mucuna pruriens</name>
    <name type="common">Velvet bean</name>
    <name type="synonym">Dolichos pruriens</name>
    <dbReference type="NCBI Taxonomy" id="157652"/>
    <lineage>
        <taxon>Eukaryota</taxon>
        <taxon>Viridiplantae</taxon>
        <taxon>Streptophyta</taxon>
        <taxon>Embryophyta</taxon>
        <taxon>Tracheophyta</taxon>
        <taxon>Spermatophyta</taxon>
        <taxon>Magnoliopsida</taxon>
        <taxon>eudicotyledons</taxon>
        <taxon>Gunneridae</taxon>
        <taxon>Pentapetalae</taxon>
        <taxon>rosids</taxon>
        <taxon>fabids</taxon>
        <taxon>Fabales</taxon>
        <taxon>Fabaceae</taxon>
        <taxon>Papilionoideae</taxon>
        <taxon>50 kb inversion clade</taxon>
        <taxon>NPAAA clade</taxon>
        <taxon>indigoferoid/millettioid clade</taxon>
        <taxon>Phaseoleae</taxon>
        <taxon>Mucuna</taxon>
    </lineage>
</organism>